<evidence type="ECO:0000259" key="4">
    <source>
        <dbReference type="Pfam" id="PF12777"/>
    </source>
</evidence>
<dbReference type="InterPro" id="IPR035706">
    <property type="entry name" value="AAA_9"/>
</dbReference>
<evidence type="ECO:0000256" key="2">
    <source>
        <dbReference type="SAM" id="Coils"/>
    </source>
</evidence>
<name>A0A3Q4BX03_MOLML</name>
<feature type="coiled-coil region" evidence="2">
    <location>
        <begin position="286"/>
        <end position="334"/>
    </location>
</feature>
<dbReference type="GO" id="GO:0051959">
    <property type="term" value="F:dynein light intermediate chain binding"/>
    <property type="evidence" value="ECO:0007669"/>
    <property type="project" value="InterPro"/>
</dbReference>
<dbReference type="InterPro" id="IPR027417">
    <property type="entry name" value="P-loop_NTPase"/>
</dbReference>
<evidence type="ECO:0000313" key="8">
    <source>
        <dbReference type="Proteomes" id="UP000261620"/>
    </source>
</evidence>
<dbReference type="Gene3D" id="3.40.50.300">
    <property type="entry name" value="P-loop containing nucleotide triphosphate hydrolases"/>
    <property type="match status" value="1"/>
</dbReference>
<dbReference type="FunFam" id="1.20.920.20:FF:000006">
    <property type="entry name" value="Dynein, axonemal, heavy chain 6"/>
    <property type="match status" value="1"/>
</dbReference>
<dbReference type="InterPro" id="IPR026983">
    <property type="entry name" value="DHC"/>
</dbReference>
<dbReference type="InterPro" id="IPR024743">
    <property type="entry name" value="Dynein_HC_stalk"/>
</dbReference>
<dbReference type="PANTHER" id="PTHR22878:SF71">
    <property type="entry name" value="DYNEIN, AXONEMAL, HEAVY CHAIN 3"/>
    <property type="match status" value="1"/>
</dbReference>
<keyword evidence="3" id="KW-1133">Transmembrane helix</keyword>
<feature type="transmembrane region" description="Helical" evidence="3">
    <location>
        <begin position="509"/>
        <end position="529"/>
    </location>
</feature>
<dbReference type="PANTHER" id="PTHR22878">
    <property type="entry name" value="DYNEIN HEAVY CHAIN 6, AXONEMAL-LIKE-RELATED"/>
    <property type="match status" value="1"/>
</dbReference>
<evidence type="ECO:0000259" key="5">
    <source>
        <dbReference type="Pfam" id="PF12780"/>
    </source>
</evidence>
<feature type="domain" description="Dynein heavy chain coiled coil stalk" evidence="4">
    <location>
        <begin position="56"/>
        <end position="382"/>
    </location>
</feature>
<dbReference type="Pfam" id="PF12781">
    <property type="entry name" value="AAA_9"/>
    <property type="match status" value="1"/>
</dbReference>
<organism evidence="7 8">
    <name type="scientific">Mola mola</name>
    <name type="common">Ocean sunfish</name>
    <name type="synonym">Tetraodon mola</name>
    <dbReference type="NCBI Taxonomy" id="94237"/>
    <lineage>
        <taxon>Eukaryota</taxon>
        <taxon>Metazoa</taxon>
        <taxon>Chordata</taxon>
        <taxon>Craniata</taxon>
        <taxon>Vertebrata</taxon>
        <taxon>Euteleostomi</taxon>
        <taxon>Actinopterygii</taxon>
        <taxon>Neopterygii</taxon>
        <taxon>Teleostei</taxon>
        <taxon>Neoteleostei</taxon>
        <taxon>Acanthomorphata</taxon>
        <taxon>Eupercaria</taxon>
        <taxon>Tetraodontiformes</taxon>
        <taxon>Molidae</taxon>
        <taxon>Mola</taxon>
    </lineage>
</organism>
<dbReference type="Gene3D" id="1.20.920.20">
    <property type="match status" value="1"/>
</dbReference>
<keyword evidence="3" id="KW-0472">Membrane</keyword>
<feature type="domain" description="Dynein heavy chain AAA module D4" evidence="5">
    <location>
        <begin position="1"/>
        <end position="41"/>
    </location>
</feature>
<dbReference type="GO" id="GO:0045505">
    <property type="term" value="F:dynein intermediate chain binding"/>
    <property type="evidence" value="ECO:0007669"/>
    <property type="project" value="InterPro"/>
</dbReference>
<dbReference type="InterPro" id="IPR024317">
    <property type="entry name" value="Dynein_heavy_chain_D4_dom"/>
</dbReference>
<evidence type="ECO:0000256" key="1">
    <source>
        <dbReference type="ARBA" id="ARBA00008887"/>
    </source>
</evidence>
<dbReference type="GO" id="GO:0030286">
    <property type="term" value="C:dynein complex"/>
    <property type="evidence" value="ECO:0007669"/>
    <property type="project" value="InterPro"/>
</dbReference>
<dbReference type="Proteomes" id="UP000261620">
    <property type="component" value="Unplaced"/>
</dbReference>
<dbReference type="Pfam" id="PF12777">
    <property type="entry name" value="MT"/>
    <property type="match status" value="1"/>
</dbReference>
<reference evidence="7" key="2">
    <citation type="submission" date="2025-09" db="UniProtKB">
        <authorList>
            <consortium name="Ensembl"/>
        </authorList>
    </citation>
    <scope>IDENTIFICATION</scope>
</reference>
<evidence type="ECO:0000256" key="3">
    <source>
        <dbReference type="SAM" id="Phobius"/>
    </source>
</evidence>
<feature type="domain" description="Dynein heavy chain ATP-binding dynein motor region" evidence="6">
    <location>
        <begin position="411"/>
        <end position="508"/>
    </location>
</feature>
<evidence type="ECO:0000313" key="7">
    <source>
        <dbReference type="Ensembl" id="ENSMMOP00000026747.1"/>
    </source>
</evidence>
<accession>A0A3Q4BX03</accession>
<dbReference type="Pfam" id="PF12780">
    <property type="entry name" value="AAA_8"/>
    <property type="match status" value="1"/>
</dbReference>
<evidence type="ECO:0008006" key="9">
    <source>
        <dbReference type="Google" id="ProtNLM"/>
    </source>
</evidence>
<evidence type="ECO:0000259" key="6">
    <source>
        <dbReference type="Pfam" id="PF12781"/>
    </source>
</evidence>
<keyword evidence="3" id="KW-0812">Transmembrane</keyword>
<sequence>MCKDFQTSVRDMSDRYYSTLRRHNYVTPTSYLELILTFKTLLNVKRNEVATARDRYIVGLQKLEFATSQVTHPLMQEELTALQPQLLETSAETDKMMLNIEAETVEVDAKRELVSADEKVANEAAKEFCFRSDIDCFVLAMPALEAALSALDTLKPSDITVVKSMKNPPGPVKLVMESICIMKSKMIEDYWGPSKKLLGDLKFLDSLKAYDRDQIPDTCIKKIREKFIDHPDFQPSVIKKVSSACEGLCKWVRAMEMYERVAKVVGPKKERLKLAEDELAVQMDMLAIKRGELKEVEDRLQCLNDELAIKNKEKKDLEDNIELCSQKLDRAQKLIGGLGGEKDRWTEAARYTNLTGDILLSSGTVSYLGAFPVDYRVECQKQWHINCQEKKIPCSEHFTLSNTLGNQVAIRAWQIAGLPVDSFSTDNGIIVFNSRRWPLMIDPQGQANKWVKNMEKANNLAVIKLSDANYVRVLENCIQFGTPVLLENVGEELDPVLDPVLLKQTFKQLLPFIMLFFFFFFYNQFFWGLPNVKTCVRWSWIKKLGSVELNLC</sequence>
<protein>
    <recommendedName>
        <fullName evidence="9">Dynein axonemal heavy chain 3</fullName>
    </recommendedName>
</protein>
<comment type="similarity">
    <text evidence="1">Belongs to the dynein heavy chain family.</text>
</comment>
<reference evidence="7" key="1">
    <citation type="submission" date="2025-08" db="UniProtKB">
        <authorList>
            <consortium name="Ensembl"/>
        </authorList>
    </citation>
    <scope>IDENTIFICATION</scope>
</reference>
<dbReference type="OMA" id="MESICKM"/>
<keyword evidence="8" id="KW-1185">Reference proteome</keyword>
<dbReference type="GO" id="GO:0007018">
    <property type="term" value="P:microtubule-based movement"/>
    <property type="evidence" value="ECO:0007669"/>
    <property type="project" value="InterPro"/>
</dbReference>
<dbReference type="FunFam" id="3.40.50.300:FF:004788">
    <property type="entry name" value="Uncharacterized protein"/>
    <property type="match status" value="1"/>
</dbReference>
<dbReference type="AlphaFoldDB" id="A0A3Q4BX03"/>
<keyword evidence="2" id="KW-0175">Coiled coil</keyword>
<proteinExistence type="inferred from homology"/>
<dbReference type="Ensembl" id="ENSMMOT00000027202.1">
    <property type="protein sequence ID" value="ENSMMOP00000026747.1"/>
    <property type="gene ID" value="ENSMMOG00000020232.1"/>
</dbReference>